<accession>A0A6L6II15</accession>
<evidence type="ECO:0000313" key="3">
    <source>
        <dbReference type="Proteomes" id="UP000477739"/>
    </source>
</evidence>
<name>A0A6L6II15_9ENTR</name>
<dbReference type="Proteomes" id="UP000477739">
    <property type="component" value="Unassembled WGS sequence"/>
</dbReference>
<proteinExistence type="predicted"/>
<evidence type="ECO:0000256" key="1">
    <source>
        <dbReference type="SAM" id="SignalP"/>
    </source>
</evidence>
<dbReference type="EMBL" id="WMJZ01000004">
    <property type="protein sequence ID" value="MTH45574.1"/>
    <property type="molecule type" value="Genomic_DNA"/>
</dbReference>
<keyword evidence="1" id="KW-0732">Signal</keyword>
<sequence length="162" mass="18403">MSLPNKIFSTLLCVMLFIPGLCRAETYGQPEIREQQFTLNDPGKIETEVLVGELLSKVNANFTGTIKIYWANDEFSDISKILRQRLITGGVAPERIQIEYASGGFTNNAVNGIKVIIQEIILRLPECSYRAQRYNFDYHDEMGCAINNTRSSSIINPYHFNF</sequence>
<gene>
    <name evidence="2" type="ORF">GJV78_04710</name>
</gene>
<feature type="signal peptide" evidence="1">
    <location>
        <begin position="1"/>
        <end position="24"/>
    </location>
</feature>
<keyword evidence="3" id="KW-1185">Reference proteome</keyword>
<dbReference type="RefSeq" id="WP_155107231.1">
    <property type="nucleotide sequence ID" value="NZ_WMJZ01000004.1"/>
</dbReference>
<evidence type="ECO:0000313" key="2">
    <source>
        <dbReference type="EMBL" id="MTH45574.1"/>
    </source>
</evidence>
<comment type="caution">
    <text evidence="2">The sequence shown here is derived from an EMBL/GenBank/DDBJ whole genome shotgun (WGS) entry which is preliminary data.</text>
</comment>
<feature type="chain" id="PRO_5026931431" evidence="1">
    <location>
        <begin position="25"/>
        <end position="162"/>
    </location>
</feature>
<dbReference type="OrthoDB" id="6555679at2"/>
<dbReference type="AlphaFoldDB" id="A0A6L6II15"/>
<protein>
    <submittedName>
        <fullName evidence="2">Uncharacterized protein</fullName>
    </submittedName>
</protein>
<organism evidence="2 3">
    <name type="scientific">Intestinirhabdus alba</name>
    <dbReference type="NCBI Taxonomy" id="2899544"/>
    <lineage>
        <taxon>Bacteria</taxon>
        <taxon>Pseudomonadati</taxon>
        <taxon>Pseudomonadota</taxon>
        <taxon>Gammaproteobacteria</taxon>
        <taxon>Enterobacterales</taxon>
        <taxon>Enterobacteriaceae</taxon>
        <taxon>Intestinirhabdus</taxon>
    </lineage>
</organism>
<reference evidence="2 3" key="1">
    <citation type="submission" date="2019-11" db="EMBL/GenBank/DDBJ databases">
        <title>Escherichia alba sp. nov. isolated from the gut of plastic-eating superworms Zophobas atratus.</title>
        <authorList>
            <person name="Yang Y."/>
        </authorList>
    </citation>
    <scope>NUCLEOTIDE SEQUENCE [LARGE SCALE GENOMIC DNA]</scope>
    <source>
        <strain evidence="3">BIT-B35</strain>
    </source>
</reference>